<evidence type="ECO:0000313" key="7">
    <source>
        <dbReference type="EMBL" id="MYN30601.1"/>
    </source>
</evidence>
<evidence type="ECO:0000313" key="8">
    <source>
        <dbReference type="Proteomes" id="UP000642144"/>
    </source>
</evidence>
<evidence type="ECO:0000256" key="4">
    <source>
        <dbReference type="ARBA" id="ARBA00023136"/>
    </source>
</evidence>
<accession>A0ABW9W9L4</accession>
<dbReference type="PANTHER" id="PTHR30347:SF1">
    <property type="entry name" value="MECHANOSENSITIVE CHANNEL MSCK"/>
    <property type="match status" value="1"/>
</dbReference>
<feature type="transmembrane region" description="Helical" evidence="5">
    <location>
        <begin position="73"/>
        <end position="91"/>
    </location>
</feature>
<dbReference type="InterPro" id="IPR006685">
    <property type="entry name" value="MscS_channel_2nd"/>
</dbReference>
<sequence length="529" mass="57099">MWPLITMTLAALLWLLSGTLGATALDPSFLPYQWLQMLTLALSALAAVQVLHRLVSLMLQRANGATGTATSDLLRAVVGIALYLVAGVLFLRHGLGLDIGNVVLTSAALSVVIGLALQPLLGHLFAGVSIELERTLRVGDHIRRDELEGRVVSLSWRSVRMVTVRRSSLVIPNSDFTSRAIEIIPAEQPYRHEVLFSVDATTSPGVVLRLGGQALRSGLTNALSTPEPSILLVGNDARNGTINYAARFFTLDYLNRRVAASEFLERFWYALSRDGLRYPLHYRQSEAASDMAALPGISAALQQMLLESGHRHHYARREKLAGGMIALVLHGSLQLASQPDPQHDEAALQRLLVQLSSVGHKPGPSRLAPEQRAALLNDAKLVLGPLAHPLCERIAALTENPLLAYRALAQSCTHPAQRAALLEKAPSHSLRSLRQGDWLGWTQALGVSVAQEVQAGEEGCEVFSWPAAELRAALAGATADDLGELMAQARRGTGGGRAFTQAQLMNWLQARTARATQPVAQHEAGVSVF</sequence>
<evidence type="ECO:0000259" key="6">
    <source>
        <dbReference type="Pfam" id="PF00924"/>
    </source>
</evidence>
<keyword evidence="8" id="KW-1185">Reference proteome</keyword>
<dbReference type="Gene3D" id="2.30.30.60">
    <property type="match status" value="1"/>
</dbReference>
<dbReference type="Proteomes" id="UP000642144">
    <property type="component" value="Unassembled WGS sequence"/>
</dbReference>
<reference evidence="7 8" key="1">
    <citation type="submission" date="2019-12" db="EMBL/GenBank/DDBJ databases">
        <title>Novel species isolated from a subtropical stream in China.</title>
        <authorList>
            <person name="Lu H."/>
        </authorList>
    </citation>
    <scope>NUCLEOTIDE SEQUENCE [LARGE SCALE GENOMIC DNA]</scope>
    <source>
        <strain evidence="7 8">CY42W</strain>
    </source>
</reference>
<name>A0ABW9W9L4_9BURK</name>
<keyword evidence="3 5" id="KW-1133">Transmembrane helix</keyword>
<gene>
    <name evidence="7" type="ORF">GTP69_29785</name>
</gene>
<feature type="domain" description="Mechanosensitive ion channel MscS" evidence="6">
    <location>
        <begin position="122"/>
        <end position="181"/>
    </location>
</feature>
<keyword evidence="4 5" id="KW-0472">Membrane</keyword>
<evidence type="ECO:0000256" key="3">
    <source>
        <dbReference type="ARBA" id="ARBA00022989"/>
    </source>
</evidence>
<dbReference type="EMBL" id="WWCT01000047">
    <property type="protein sequence ID" value="MYN30601.1"/>
    <property type="molecule type" value="Genomic_DNA"/>
</dbReference>
<keyword evidence="2 5" id="KW-0812">Transmembrane</keyword>
<protein>
    <submittedName>
        <fullName evidence="7">Mechanosensitive ion channel</fullName>
    </submittedName>
</protein>
<dbReference type="RefSeq" id="WP_161058248.1">
    <property type="nucleotide sequence ID" value="NZ_WWCT01000047.1"/>
</dbReference>
<dbReference type="InterPro" id="IPR052702">
    <property type="entry name" value="MscS-like_channel"/>
</dbReference>
<feature type="transmembrane region" description="Helical" evidence="5">
    <location>
        <begin position="31"/>
        <end position="52"/>
    </location>
</feature>
<dbReference type="InterPro" id="IPR023408">
    <property type="entry name" value="MscS_beta-dom_sf"/>
</dbReference>
<dbReference type="SUPFAM" id="SSF50182">
    <property type="entry name" value="Sm-like ribonucleoproteins"/>
    <property type="match status" value="1"/>
</dbReference>
<dbReference type="Pfam" id="PF00924">
    <property type="entry name" value="MS_channel_2nd"/>
    <property type="match status" value="1"/>
</dbReference>
<comment type="caution">
    <text evidence="7">The sequence shown here is derived from an EMBL/GenBank/DDBJ whole genome shotgun (WGS) entry which is preliminary data.</text>
</comment>
<dbReference type="PANTHER" id="PTHR30347">
    <property type="entry name" value="POTASSIUM CHANNEL RELATED"/>
    <property type="match status" value="1"/>
</dbReference>
<organism evidence="7 8">
    <name type="scientific">Duganella levis</name>
    <dbReference type="NCBI Taxonomy" id="2692169"/>
    <lineage>
        <taxon>Bacteria</taxon>
        <taxon>Pseudomonadati</taxon>
        <taxon>Pseudomonadota</taxon>
        <taxon>Betaproteobacteria</taxon>
        <taxon>Burkholderiales</taxon>
        <taxon>Oxalobacteraceae</taxon>
        <taxon>Telluria group</taxon>
        <taxon>Duganella</taxon>
    </lineage>
</organism>
<evidence type="ECO:0000256" key="2">
    <source>
        <dbReference type="ARBA" id="ARBA00022692"/>
    </source>
</evidence>
<dbReference type="Gene3D" id="1.10.287.1260">
    <property type="match status" value="1"/>
</dbReference>
<evidence type="ECO:0000256" key="5">
    <source>
        <dbReference type="SAM" id="Phobius"/>
    </source>
</evidence>
<evidence type="ECO:0000256" key="1">
    <source>
        <dbReference type="ARBA" id="ARBA00004370"/>
    </source>
</evidence>
<proteinExistence type="predicted"/>
<comment type="subcellular location">
    <subcellularLocation>
        <location evidence="1">Membrane</location>
    </subcellularLocation>
</comment>
<dbReference type="InterPro" id="IPR010920">
    <property type="entry name" value="LSM_dom_sf"/>
</dbReference>